<dbReference type="STRING" id="1448308.A0A2T2NL86"/>
<keyword evidence="3" id="KW-1185">Reference proteome</keyword>
<dbReference type="Pfam" id="PF14033">
    <property type="entry name" value="DUF4246"/>
    <property type="match status" value="1"/>
</dbReference>
<protein>
    <recommendedName>
        <fullName evidence="1">DUF4246 domain-containing protein</fullName>
    </recommendedName>
</protein>
<name>A0A2T2NL86_CORCC</name>
<reference evidence="2 3" key="1">
    <citation type="journal article" date="2018" name="Front. Microbiol.">
        <title>Genome-Wide Analysis of Corynespora cassiicola Leaf Fall Disease Putative Effectors.</title>
        <authorList>
            <person name="Lopez D."/>
            <person name="Ribeiro S."/>
            <person name="Label P."/>
            <person name="Fumanal B."/>
            <person name="Venisse J.S."/>
            <person name="Kohler A."/>
            <person name="de Oliveira R.R."/>
            <person name="Labutti K."/>
            <person name="Lipzen A."/>
            <person name="Lail K."/>
            <person name="Bauer D."/>
            <person name="Ohm R.A."/>
            <person name="Barry K.W."/>
            <person name="Spatafora J."/>
            <person name="Grigoriev I.V."/>
            <person name="Martin F.M."/>
            <person name="Pujade-Renaud V."/>
        </authorList>
    </citation>
    <scope>NUCLEOTIDE SEQUENCE [LARGE SCALE GENOMIC DNA]</scope>
    <source>
        <strain evidence="2 3">Philippines</strain>
    </source>
</reference>
<dbReference type="InterPro" id="IPR049192">
    <property type="entry name" value="DUF4246_C"/>
</dbReference>
<proteinExistence type="predicted"/>
<dbReference type="OrthoDB" id="415532at2759"/>
<sequence length="122" mass="14395">MSDDPAVQEIGSLRTLQGRMIAFPNIFQHKIDPFSIVDKTKPGHRRFMVLWLVDPHYRIASIANVPPQQLEWEENGCRDNKFRQCLMSLEEAKEYRLELMKERTAFADLAEDNLEVYNLYEH</sequence>
<dbReference type="AlphaFoldDB" id="A0A2T2NL86"/>
<dbReference type="PANTHER" id="PTHR33119:SF1">
    <property type="entry name" value="FE2OG DIOXYGENASE DOMAIN-CONTAINING PROTEIN"/>
    <property type="match status" value="1"/>
</dbReference>
<organism evidence="2 3">
    <name type="scientific">Corynespora cassiicola Philippines</name>
    <dbReference type="NCBI Taxonomy" id="1448308"/>
    <lineage>
        <taxon>Eukaryota</taxon>
        <taxon>Fungi</taxon>
        <taxon>Dikarya</taxon>
        <taxon>Ascomycota</taxon>
        <taxon>Pezizomycotina</taxon>
        <taxon>Dothideomycetes</taxon>
        <taxon>Pleosporomycetidae</taxon>
        <taxon>Pleosporales</taxon>
        <taxon>Corynesporascaceae</taxon>
        <taxon>Corynespora</taxon>
    </lineage>
</organism>
<evidence type="ECO:0000259" key="1">
    <source>
        <dbReference type="Pfam" id="PF14033"/>
    </source>
</evidence>
<evidence type="ECO:0000313" key="3">
    <source>
        <dbReference type="Proteomes" id="UP000240883"/>
    </source>
</evidence>
<dbReference type="Proteomes" id="UP000240883">
    <property type="component" value="Unassembled WGS sequence"/>
</dbReference>
<accession>A0A2T2NL86</accession>
<dbReference type="InterPro" id="IPR025340">
    <property type="entry name" value="DUF4246"/>
</dbReference>
<dbReference type="PANTHER" id="PTHR33119">
    <property type="entry name" value="IFI3P"/>
    <property type="match status" value="1"/>
</dbReference>
<evidence type="ECO:0000313" key="2">
    <source>
        <dbReference type="EMBL" id="PSN66201.1"/>
    </source>
</evidence>
<feature type="domain" description="DUF4246" evidence="1">
    <location>
        <begin position="4"/>
        <end position="74"/>
    </location>
</feature>
<gene>
    <name evidence="2" type="ORF">BS50DRAFT_635352</name>
</gene>
<dbReference type="EMBL" id="KZ678136">
    <property type="protein sequence ID" value="PSN66201.1"/>
    <property type="molecule type" value="Genomic_DNA"/>
</dbReference>